<evidence type="ECO:0000313" key="3">
    <source>
        <dbReference type="Proteomes" id="UP000271031"/>
    </source>
</evidence>
<evidence type="ECO:0000313" key="2">
    <source>
        <dbReference type="EMBL" id="RNB82380.1"/>
    </source>
</evidence>
<dbReference type="InterPro" id="IPR034660">
    <property type="entry name" value="DinB/YfiT-like"/>
</dbReference>
<dbReference type="RefSeq" id="WP_122920458.1">
    <property type="nucleotide sequence ID" value="NZ_RHHQ01000020.1"/>
</dbReference>
<evidence type="ECO:0000259" key="1">
    <source>
        <dbReference type="Pfam" id="PF12867"/>
    </source>
</evidence>
<reference evidence="2 3" key="1">
    <citation type="submission" date="2018-10" db="EMBL/GenBank/DDBJ databases">
        <title>Phylogenomics of Brevibacillus.</title>
        <authorList>
            <person name="Dunlap C."/>
        </authorList>
    </citation>
    <scope>NUCLEOTIDE SEQUENCE [LARGE SCALE GENOMIC DNA]</scope>
    <source>
        <strain evidence="2 3">JCM 15716</strain>
    </source>
</reference>
<dbReference type="Proteomes" id="UP000271031">
    <property type="component" value="Unassembled WGS sequence"/>
</dbReference>
<protein>
    <submittedName>
        <fullName evidence="2">DinB family protein</fullName>
    </submittedName>
</protein>
<sequence length="154" mass="17042">MSQAIIHTGKSVRQIAIHQLGALDEALFDIQPKGCNNTIRWNVGHIVVALDYFFSLAFPFNTELPETYSVLFHTGTKPADWTQAPPSKEELLHYLTKQLRALDEVSPAQLDETLNNPIEMGPLTFRTAGEVVNFAFAHEAMHLGTIATLAKAAQ</sequence>
<dbReference type="EMBL" id="RHHQ01000020">
    <property type="protein sequence ID" value="RNB82380.1"/>
    <property type="molecule type" value="Genomic_DNA"/>
</dbReference>
<proteinExistence type="predicted"/>
<dbReference type="SUPFAM" id="SSF109854">
    <property type="entry name" value="DinB/YfiT-like putative metalloenzymes"/>
    <property type="match status" value="1"/>
</dbReference>
<feature type="domain" description="DinB-like" evidence="1">
    <location>
        <begin position="14"/>
        <end position="146"/>
    </location>
</feature>
<dbReference type="Pfam" id="PF12867">
    <property type="entry name" value="DinB_2"/>
    <property type="match status" value="1"/>
</dbReference>
<dbReference type="InterPro" id="IPR024775">
    <property type="entry name" value="DinB-like"/>
</dbReference>
<organism evidence="2 3">
    <name type="scientific">Brevibacillus fluminis</name>
    <dbReference type="NCBI Taxonomy" id="511487"/>
    <lineage>
        <taxon>Bacteria</taxon>
        <taxon>Bacillati</taxon>
        <taxon>Bacillota</taxon>
        <taxon>Bacilli</taxon>
        <taxon>Bacillales</taxon>
        <taxon>Paenibacillaceae</taxon>
        <taxon>Brevibacillus</taxon>
    </lineage>
</organism>
<accession>A0A3M8D2S0</accession>
<dbReference type="AlphaFoldDB" id="A0A3M8D2S0"/>
<comment type="caution">
    <text evidence="2">The sequence shown here is derived from an EMBL/GenBank/DDBJ whole genome shotgun (WGS) entry which is preliminary data.</text>
</comment>
<gene>
    <name evidence="2" type="ORF">EDM56_23985</name>
</gene>
<keyword evidence="3" id="KW-1185">Reference proteome</keyword>
<dbReference type="OrthoDB" id="4295522at2"/>
<name>A0A3M8D2S0_9BACL</name>
<dbReference type="Gene3D" id="1.20.120.450">
    <property type="entry name" value="dinb family like domain"/>
    <property type="match status" value="1"/>
</dbReference>